<reference evidence="1" key="1">
    <citation type="submission" date="2022-01" db="EMBL/GenBank/DDBJ databases">
        <authorList>
            <person name="Criscuolo A."/>
        </authorList>
    </citation>
    <scope>NUCLEOTIDE SEQUENCE</scope>
    <source>
        <strain evidence="1">CIP111893</strain>
    </source>
</reference>
<gene>
    <name evidence="1" type="ORF">PAECIP111893_00237</name>
</gene>
<dbReference type="RefSeq" id="WP_236338443.1">
    <property type="nucleotide sequence ID" value="NZ_CAKMMF010000001.1"/>
</dbReference>
<protein>
    <recommendedName>
        <fullName evidence="3">AAA domain-containing protein</fullName>
    </recommendedName>
</protein>
<organism evidence="1 2">
    <name type="scientific">Paenibacillus plantiphilus</name>
    <dbReference type="NCBI Taxonomy" id="2905650"/>
    <lineage>
        <taxon>Bacteria</taxon>
        <taxon>Bacillati</taxon>
        <taxon>Bacillota</taxon>
        <taxon>Bacilli</taxon>
        <taxon>Bacillales</taxon>
        <taxon>Paenibacillaceae</taxon>
        <taxon>Paenibacillus</taxon>
    </lineage>
</organism>
<evidence type="ECO:0000313" key="2">
    <source>
        <dbReference type="Proteomes" id="UP000838686"/>
    </source>
</evidence>
<dbReference type="InterPro" id="IPR027417">
    <property type="entry name" value="P-loop_NTPase"/>
</dbReference>
<accession>A0ABM9BNZ8</accession>
<dbReference type="SUPFAM" id="SSF52540">
    <property type="entry name" value="P-loop containing nucleoside triphosphate hydrolases"/>
    <property type="match status" value="1"/>
</dbReference>
<dbReference type="Gene3D" id="3.40.50.10850">
    <property type="entry name" value="Ntrc-like two-domain protein"/>
    <property type="match status" value="1"/>
</dbReference>
<sequence length="374" mass="40925">MSKQHLILAVKEPEYVERLAAYIRHSSLGESWQLTAFTNLSAFRNYIDAGYSMDLIAVQPPFLGELGAEMEGAPIAVLVTRHGQCPGHKEVLQYQPIPQLIGALSAAQASYGEHNGGDGRPSAAAAVVAVYSASGGIGKTAVARQIAQQAGVRGSRVFYLNLEQWNAASLWLGDEGEEDFAQMLYTLQAQPDRASLRLTELRKRHAVMKFDYFAPCSNADERLSLNMEQGGLLLSTIAECGEYDVVVVDLDSRVDPLHRAVFQYCTHLVWLVSKDVVVQRKTELALRYLEQKWGRLFQELKRKFRFVQMRAASIDSTATANDPFPMRLDGVIPAVAELAEGLAGTDGVVSPAFRGAVEALLDRLVIAEGGRGDG</sequence>
<dbReference type="Proteomes" id="UP000838686">
    <property type="component" value="Unassembled WGS sequence"/>
</dbReference>
<comment type="caution">
    <text evidence="1">The sequence shown here is derived from an EMBL/GenBank/DDBJ whole genome shotgun (WGS) entry which is preliminary data.</text>
</comment>
<evidence type="ECO:0000313" key="1">
    <source>
        <dbReference type="EMBL" id="CAH1190225.1"/>
    </source>
</evidence>
<dbReference type="Gene3D" id="3.40.50.300">
    <property type="entry name" value="P-loop containing nucleotide triphosphate hydrolases"/>
    <property type="match status" value="1"/>
</dbReference>
<evidence type="ECO:0008006" key="3">
    <source>
        <dbReference type="Google" id="ProtNLM"/>
    </source>
</evidence>
<dbReference type="EMBL" id="CAKMMF010000001">
    <property type="protein sequence ID" value="CAH1190225.1"/>
    <property type="molecule type" value="Genomic_DNA"/>
</dbReference>
<keyword evidence="2" id="KW-1185">Reference proteome</keyword>
<name>A0ABM9BNZ8_9BACL</name>
<proteinExistence type="predicted"/>